<organism evidence="2 3">
    <name type="scientific">Leuconostoc kimchii (strain IMSNU 11154 / KCTC 2386 / IH25)</name>
    <dbReference type="NCBI Taxonomy" id="762051"/>
    <lineage>
        <taxon>Bacteria</taxon>
        <taxon>Bacillati</taxon>
        <taxon>Bacillota</taxon>
        <taxon>Bacilli</taxon>
        <taxon>Lactobacillales</taxon>
        <taxon>Lactobacillaceae</taxon>
        <taxon>Leuconostoc</taxon>
    </lineage>
</organism>
<dbReference type="Proteomes" id="UP000002362">
    <property type="component" value="Chromosome"/>
</dbReference>
<dbReference type="PATRIC" id="fig|762051.18.peg.179"/>
<gene>
    <name evidence="2" type="ordered locus">LKI_00880</name>
</gene>
<proteinExistence type="predicted"/>
<reference evidence="2 3" key="1">
    <citation type="journal article" date="2010" name="J. Bacteriol.">
        <title>Complete genome sequence analysis of Leuconostoc kimchii IMSNU 11154.</title>
        <authorList>
            <person name="Oh H.M."/>
            <person name="Cho Y.J."/>
            <person name="Kim B.K."/>
            <person name="Roe J.H."/>
            <person name="Kang S.O."/>
            <person name="Nahm B.H."/>
            <person name="Jeong G."/>
            <person name="Han H.U."/>
            <person name="Chun J."/>
        </authorList>
    </citation>
    <scope>NUCLEOTIDE SEQUENCE [LARGE SCALE GENOMIC DNA]</scope>
    <source>
        <strain evidence="3">IMSNU 11154 / KCTC 2386 / IH25</strain>
    </source>
</reference>
<evidence type="ECO:0000313" key="2">
    <source>
        <dbReference type="EMBL" id="ADG39719.1"/>
    </source>
</evidence>
<name>D5T0C0_LEUKI</name>
<dbReference type="STRING" id="762051.LKI_00880"/>
<protein>
    <submittedName>
        <fullName evidence="2">Uncharacterized protein</fullName>
    </submittedName>
</protein>
<sequence>MTEQDKQKEAEAKEAVVQKNKKDDPKSTDKEDVYKHHPDNADYKKAD</sequence>
<dbReference type="AlphaFoldDB" id="D5T0C0"/>
<feature type="region of interest" description="Disordered" evidence="1">
    <location>
        <begin position="1"/>
        <end position="47"/>
    </location>
</feature>
<dbReference type="HOGENOM" id="CLU_3169811_0_0_9"/>
<dbReference type="RefSeq" id="WP_013102318.1">
    <property type="nucleotide sequence ID" value="NC_014136.1"/>
</dbReference>
<accession>D5T0C0</accession>
<evidence type="ECO:0000313" key="3">
    <source>
        <dbReference type="Proteomes" id="UP000002362"/>
    </source>
</evidence>
<evidence type="ECO:0000256" key="1">
    <source>
        <dbReference type="SAM" id="MobiDB-lite"/>
    </source>
</evidence>
<dbReference type="EMBL" id="CP001758">
    <property type="protein sequence ID" value="ADG39719.1"/>
    <property type="molecule type" value="Genomic_DNA"/>
</dbReference>
<dbReference type="KEGG" id="lki:LKI_00880"/>